<keyword evidence="3" id="KW-1185">Reference proteome</keyword>
<reference evidence="3" key="1">
    <citation type="journal article" date="2011" name="Proc. Natl. Acad. Sci. U.S.A.">
        <title>Obligate biotrophy features unraveled by the genomic analysis of rust fungi.</title>
        <authorList>
            <person name="Duplessis S."/>
            <person name="Cuomo C.A."/>
            <person name="Lin Y.-C."/>
            <person name="Aerts A."/>
            <person name="Tisserant E."/>
            <person name="Veneault-Fourrey C."/>
            <person name="Joly D.L."/>
            <person name="Hacquard S."/>
            <person name="Amselem J."/>
            <person name="Cantarel B.L."/>
            <person name="Chiu R."/>
            <person name="Coutinho P.M."/>
            <person name="Feau N."/>
            <person name="Field M."/>
            <person name="Frey P."/>
            <person name="Gelhaye E."/>
            <person name="Goldberg J."/>
            <person name="Grabherr M.G."/>
            <person name="Kodira C.D."/>
            <person name="Kohler A."/>
            <person name="Kuees U."/>
            <person name="Lindquist E.A."/>
            <person name="Lucas S.M."/>
            <person name="Mago R."/>
            <person name="Mauceli E."/>
            <person name="Morin E."/>
            <person name="Murat C."/>
            <person name="Pangilinan J.L."/>
            <person name="Park R."/>
            <person name="Pearson M."/>
            <person name="Quesneville H."/>
            <person name="Rouhier N."/>
            <person name="Sakthikumar S."/>
            <person name="Salamov A.A."/>
            <person name="Schmutz J."/>
            <person name="Selles B."/>
            <person name="Shapiro H."/>
            <person name="Tanguay P."/>
            <person name="Tuskan G.A."/>
            <person name="Henrissat B."/>
            <person name="Van de Peer Y."/>
            <person name="Rouze P."/>
            <person name="Ellis J.G."/>
            <person name="Dodds P.N."/>
            <person name="Schein J.E."/>
            <person name="Zhong S."/>
            <person name="Hamelin R.C."/>
            <person name="Grigoriev I.V."/>
            <person name="Szabo L.J."/>
            <person name="Martin F."/>
        </authorList>
    </citation>
    <scope>NUCLEOTIDE SEQUENCE [LARGE SCALE GENOMIC DNA]</scope>
    <source>
        <strain evidence="3">98AG31 / pathotype 3-4-7</strain>
    </source>
</reference>
<dbReference type="EMBL" id="GL883128">
    <property type="protein sequence ID" value="EGG02781.1"/>
    <property type="molecule type" value="Genomic_DNA"/>
</dbReference>
<dbReference type="Proteomes" id="UP000001072">
    <property type="component" value="Unassembled WGS sequence"/>
</dbReference>
<dbReference type="HOGENOM" id="CLU_150810_1_0_1"/>
<sequence>MLSLQSPHKLVIIFIAILITQFSVTQASDSTARNSTVSVQCMGGFSSNPVTQNATCLDKDDQRWVCPRAQCGKDGHLYVSMKGCFHNGDLRSGASNQQCAQYNNQPNSFYACQNPGGEVYLCPYNATEGQPPYITCADCVKSEDQVAPSGGPGRR</sequence>
<dbReference type="GeneID" id="18926425"/>
<dbReference type="RefSeq" id="XP_007413894.1">
    <property type="nucleotide sequence ID" value="XM_007413832.1"/>
</dbReference>
<accession>F4RXS8</accession>
<evidence type="ECO:0000256" key="1">
    <source>
        <dbReference type="SAM" id="SignalP"/>
    </source>
</evidence>
<dbReference type="AlphaFoldDB" id="F4RXS8"/>
<dbReference type="KEGG" id="mlr:MELLADRAFT_123588"/>
<gene>
    <name evidence="2" type="ORF">MELLADRAFT_123588</name>
</gene>
<dbReference type="InParanoid" id="F4RXS8"/>
<protein>
    <submittedName>
        <fullName evidence="2">Secreted protein</fullName>
    </submittedName>
</protein>
<keyword evidence="1" id="KW-0732">Signal</keyword>
<organism evidence="3">
    <name type="scientific">Melampsora larici-populina (strain 98AG31 / pathotype 3-4-7)</name>
    <name type="common">Poplar leaf rust fungus</name>
    <dbReference type="NCBI Taxonomy" id="747676"/>
    <lineage>
        <taxon>Eukaryota</taxon>
        <taxon>Fungi</taxon>
        <taxon>Dikarya</taxon>
        <taxon>Basidiomycota</taxon>
        <taxon>Pucciniomycotina</taxon>
        <taxon>Pucciniomycetes</taxon>
        <taxon>Pucciniales</taxon>
        <taxon>Melampsoraceae</taxon>
        <taxon>Melampsora</taxon>
    </lineage>
</organism>
<evidence type="ECO:0000313" key="2">
    <source>
        <dbReference type="EMBL" id="EGG02781.1"/>
    </source>
</evidence>
<feature type="chain" id="PRO_5003315666" evidence="1">
    <location>
        <begin position="28"/>
        <end position="155"/>
    </location>
</feature>
<evidence type="ECO:0000313" key="3">
    <source>
        <dbReference type="Proteomes" id="UP000001072"/>
    </source>
</evidence>
<feature type="signal peptide" evidence="1">
    <location>
        <begin position="1"/>
        <end position="27"/>
    </location>
</feature>
<dbReference type="VEuPathDB" id="FungiDB:MELLADRAFT_123588"/>
<dbReference type="OrthoDB" id="10381774at2759"/>
<proteinExistence type="predicted"/>
<name>F4RXS8_MELLP</name>